<dbReference type="InterPro" id="IPR013249">
    <property type="entry name" value="RNA_pol_sigma70_r4_t2"/>
</dbReference>
<evidence type="ECO:0000256" key="1">
    <source>
        <dbReference type="ARBA" id="ARBA00010641"/>
    </source>
</evidence>
<dbReference type="PANTHER" id="PTHR43133:SF57">
    <property type="entry name" value="RNA POLYMERASE SIGMA-70 FACTOR"/>
    <property type="match status" value="1"/>
</dbReference>
<evidence type="ECO:0000256" key="4">
    <source>
        <dbReference type="ARBA" id="ARBA00023125"/>
    </source>
</evidence>
<dbReference type="NCBIfam" id="TIGR02937">
    <property type="entry name" value="sigma70-ECF"/>
    <property type="match status" value="1"/>
</dbReference>
<evidence type="ECO:0000256" key="3">
    <source>
        <dbReference type="ARBA" id="ARBA00023082"/>
    </source>
</evidence>
<organism evidence="9 10">
    <name type="scientific">Phytohabitans aurantiacus</name>
    <dbReference type="NCBI Taxonomy" id="3016789"/>
    <lineage>
        <taxon>Bacteria</taxon>
        <taxon>Bacillati</taxon>
        <taxon>Actinomycetota</taxon>
        <taxon>Actinomycetes</taxon>
        <taxon>Micromonosporales</taxon>
        <taxon>Micromonosporaceae</taxon>
    </lineage>
</organism>
<dbReference type="InterPro" id="IPR014284">
    <property type="entry name" value="RNA_pol_sigma-70_dom"/>
</dbReference>
<evidence type="ECO:0000313" key="10">
    <source>
        <dbReference type="Proteomes" id="UP001144280"/>
    </source>
</evidence>
<sequence length="215" mass="23740">MTAAVAAPSVVPVQAGPVDEPTGAHAEVWALIVAAQAGDRDAFGTIYSRYQDVVFRFVYFRTGGNRQVAEDLTQDTFLRALRRIGSFTWQGRDPGAWFVTIARNLVADRFKSARYRLEVTTGDMFDVDREARGPEGSPETAVVDHITNLTLLDAVARLNPEQQECIVRRFLDGYSVSETAAAMGKKEGAIKALQYRALRALARLLPDGFEEAPWC</sequence>
<dbReference type="PROSITE" id="PS01063">
    <property type="entry name" value="SIGMA70_ECF"/>
    <property type="match status" value="1"/>
</dbReference>
<keyword evidence="10" id="KW-1185">Reference proteome</keyword>
<evidence type="ECO:0000256" key="6">
    <source>
        <dbReference type="RuleBase" id="RU000716"/>
    </source>
</evidence>
<keyword evidence="4 6" id="KW-0238">DNA-binding</keyword>
<feature type="domain" description="RNA polymerase sigma factor 70 region 4 type 2" evidence="8">
    <location>
        <begin position="151"/>
        <end position="201"/>
    </location>
</feature>
<dbReference type="InterPro" id="IPR039425">
    <property type="entry name" value="RNA_pol_sigma-70-like"/>
</dbReference>
<dbReference type="InterPro" id="IPR000838">
    <property type="entry name" value="RNA_pol_sigma70_ECF_CS"/>
</dbReference>
<dbReference type="InterPro" id="IPR036388">
    <property type="entry name" value="WH-like_DNA-bd_sf"/>
</dbReference>
<evidence type="ECO:0000313" key="9">
    <source>
        <dbReference type="EMBL" id="GLH94924.1"/>
    </source>
</evidence>
<dbReference type="SUPFAM" id="SSF88659">
    <property type="entry name" value="Sigma3 and sigma4 domains of RNA polymerase sigma factors"/>
    <property type="match status" value="1"/>
</dbReference>
<dbReference type="InterPro" id="IPR013325">
    <property type="entry name" value="RNA_pol_sigma_r2"/>
</dbReference>
<dbReference type="Gene3D" id="1.10.1740.10">
    <property type="match status" value="1"/>
</dbReference>
<evidence type="ECO:0000259" key="8">
    <source>
        <dbReference type="Pfam" id="PF08281"/>
    </source>
</evidence>
<dbReference type="Pfam" id="PF04542">
    <property type="entry name" value="Sigma70_r2"/>
    <property type="match status" value="1"/>
</dbReference>
<name>A0ABQ5QL88_9ACTN</name>
<proteinExistence type="inferred from homology"/>
<dbReference type="Gene3D" id="1.10.10.10">
    <property type="entry name" value="Winged helix-like DNA-binding domain superfamily/Winged helix DNA-binding domain"/>
    <property type="match status" value="1"/>
</dbReference>
<dbReference type="PANTHER" id="PTHR43133">
    <property type="entry name" value="RNA POLYMERASE ECF-TYPE SIGMA FACTO"/>
    <property type="match status" value="1"/>
</dbReference>
<dbReference type="CDD" id="cd06171">
    <property type="entry name" value="Sigma70_r4"/>
    <property type="match status" value="1"/>
</dbReference>
<dbReference type="Proteomes" id="UP001144280">
    <property type="component" value="Unassembled WGS sequence"/>
</dbReference>
<comment type="caution">
    <text evidence="9">The sequence shown here is derived from an EMBL/GenBank/DDBJ whole genome shotgun (WGS) entry which is preliminary data.</text>
</comment>
<comment type="similarity">
    <text evidence="1 6">Belongs to the sigma-70 factor family. ECF subfamily.</text>
</comment>
<gene>
    <name evidence="9" type="ORF">Pa4123_01960</name>
</gene>
<accession>A0ABQ5QL88</accession>
<dbReference type="Pfam" id="PF08281">
    <property type="entry name" value="Sigma70_r4_2"/>
    <property type="match status" value="1"/>
</dbReference>
<dbReference type="InterPro" id="IPR013324">
    <property type="entry name" value="RNA_pol_sigma_r3/r4-like"/>
</dbReference>
<keyword evidence="3 6" id="KW-0731">Sigma factor</keyword>
<evidence type="ECO:0000256" key="5">
    <source>
        <dbReference type="ARBA" id="ARBA00023163"/>
    </source>
</evidence>
<feature type="domain" description="RNA polymerase sigma-70 region 2" evidence="7">
    <location>
        <begin position="46"/>
        <end position="114"/>
    </location>
</feature>
<dbReference type="EMBL" id="BSDI01000001">
    <property type="protein sequence ID" value="GLH94924.1"/>
    <property type="molecule type" value="Genomic_DNA"/>
</dbReference>
<evidence type="ECO:0000256" key="2">
    <source>
        <dbReference type="ARBA" id="ARBA00023015"/>
    </source>
</evidence>
<evidence type="ECO:0000259" key="7">
    <source>
        <dbReference type="Pfam" id="PF04542"/>
    </source>
</evidence>
<keyword evidence="2 6" id="KW-0805">Transcription regulation</keyword>
<protein>
    <recommendedName>
        <fullName evidence="6">RNA polymerase sigma factor</fullName>
    </recommendedName>
</protein>
<keyword evidence="5 6" id="KW-0804">Transcription</keyword>
<reference evidence="9" key="1">
    <citation type="submission" date="2022-12" db="EMBL/GenBank/DDBJ databases">
        <title>New Phytohabitans aurantiacus sp. RD004123 nov., an actinomycete isolated from soil.</title>
        <authorList>
            <person name="Triningsih D.W."/>
            <person name="Harunari E."/>
            <person name="Igarashi Y."/>
        </authorList>
    </citation>
    <scope>NUCLEOTIDE SEQUENCE</scope>
    <source>
        <strain evidence="9">RD004123</strain>
    </source>
</reference>
<dbReference type="InterPro" id="IPR007627">
    <property type="entry name" value="RNA_pol_sigma70_r2"/>
</dbReference>
<dbReference type="SUPFAM" id="SSF88946">
    <property type="entry name" value="Sigma2 domain of RNA polymerase sigma factors"/>
    <property type="match status" value="1"/>
</dbReference>